<dbReference type="GO" id="GO:0046503">
    <property type="term" value="P:glycerolipid catabolic process"/>
    <property type="evidence" value="ECO:0007669"/>
    <property type="project" value="TreeGrafter"/>
</dbReference>
<accession>A0A2S5IVK2</accession>
<dbReference type="Proteomes" id="UP000239297">
    <property type="component" value="Unassembled WGS sequence"/>
</dbReference>
<name>A0A2S5IVK2_9MICC</name>
<dbReference type="SUPFAM" id="SSF53474">
    <property type="entry name" value="alpha/beta-Hydrolases"/>
    <property type="match status" value="1"/>
</dbReference>
<reference evidence="2 3" key="1">
    <citation type="journal article" date="2014" name="Int. J. Syst. Evol. Microbiol.">
        <title>Arthrobacter pityocampae sp. nov., isolated from Thaumetopoea pityocampa (Lep., Thaumetopoeidae).</title>
        <authorList>
            <person name="Ince I.A."/>
            <person name="Demirbag Z."/>
            <person name="Kati H."/>
        </authorList>
    </citation>
    <scope>NUCLEOTIDE SEQUENCE [LARGE SCALE GENOMIC DNA]</scope>
    <source>
        <strain evidence="2 3">Tp2</strain>
    </source>
</reference>
<dbReference type="OrthoDB" id="7958481at2"/>
<dbReference type="AlphaFoldDB" id="A0A2S5IVK2"/>
<dbReference type="InterPro" id="IPR029058">
    <property type="entry name" value="AB_hydrolase_fold"/>
</dbReference>
<keyword evidence="2" id="KW-0378">Hydrolase</keyword>
<dbReference type="PANTHER" id="PTHR43433:SF5">
    <property type="entry name" value="AB HYDROLASE-1 DOMAIN-CONTAINING PROTEIN"/>
    <property type="match status" value="1"/>
</dbReference>
<dbReference type="InterPro" id="IPR000073">
    <property type="entry name" value="AB_hydrolase_1"/>
</dbReference>
<protein>
    <submittedName>
        <fullName evidence="2">Alpha/beta hydrolase</fullName>
    </submittedName>
</protein>
<feature type="domain" description="AB hydrolase-1" evidence="1">
    <location>
        <begin position="24"/>
        <end position="263"/>
    </location>
</feature>
<dbReference type="GO" id="GO:0004806">
    <property type="term" value="F:triacylglycerol lipase activity"/>
    <property type="evidence" value="ECO:0007669"/>
    <property type="project" value="TreeGrafter"/>
</dbReference>
<dbReference type="EMBL" id="PRKW01000005">
    <property type="protein sequence ID" value="PPB48598.1"/>
    <property type="molecule type" value="Genomic_DNA"/>
</dbReference>
<sequence>MAEQIVTTAGVDLCFEAFGNPADPTVVLIAGGAQSMVWWDARFCALLAATGRHVVRYDHRDTGRSTGSPAGRPSYTAREMRDDPLRILEALQVGPAHLVGLSLGGGIAQRLALDHPDRVLSLCLASTSPAVPGSHVDLPPPVPRLAAALSHLDPAPDWTDRDAVVTYRVEAERPYAGSLGFDEPRTRLLAAQEVDRTREMAALMTNHFLLDDGPPPDALLEQITAPTLVLHGTTDPLFPIEHGRALAAGIPGARLLPLPGVGHQQPPPPLWQMVVAEISGHTGRARFRP</sequence>
<keyword evidence="3" id="KW-1185">Reference proteome</keyword>
<dbReference type="PANTHER" id="PTHR43433">
    <property type="entry name" value="HYDROLASE, ALPHA/BETA FOLD FAMILY PROTEIN"/>
    <property type="match status" value="1"/>
</dbReference>
<proteinExistence type="predicted"/>
<organism evidence="2 3">
    <name type="scientific">Arthrobacter pityocampae</name>
    <dbReference type="NCBI Taxonomy" id="547334"/>
    <lineage>
        <taxon>Bacteria</taxon>
        <taxon>Bacillati</taxon>
        <taxon>Actinomycetota</taxon>
        <taxon>Actinomycetes</taxon>
        <taxon>Micrococcales</taxon>
        <taxon>Micrococcaceae</taxon>
        <taxon>Arthrobacter</taxon>
    </lineage>
</organism>
<dbReference type="RefSeq" id="WP_104122001.1">
    <property type="nucleotide sequence ID" value="NZ_PRKW01000005.1"/>
</dbReference>
<evidence type="ECO:0000313" key="2">
    <source>
        <dbReference type="EMBL" id="PPB48598.1"/>
    </source>
</evidence>
<evidence type="ECO:0000313" key="3">
    <source>
        <dbReference type="Proteomes" id="UP000239297"/>
    </source>
</evidence>
<dbReference type="InterPro" id="IPR050471">
    <property type="entry name" value="AB_hydrolase"/>
</dbReference>
<dbReference type="PRINTS" id="PR00111">
    <property type="entry name" value="ABHYDROLASE"/>
</dbReference>
<dbReference type="Gene3D" id="3.40.50.1820">
    <property type="entry name" value="alpha/beta hydrolase"/>
    <property type="match status" value="1"/>
</dbReference>
<comment type="caution">
    <text evidence="2">The sequence shown here is derived from an EMBL/GenBank/DDBJ whole genome shotgun (WGS) entry which is preliminary data.</text>
</comment>
<gene>
    <name evidence="2" type="ORF">C4K88_12760</name>
</gene>
<evidence type="ECO:0000259" key="1">
    <source>
        <dbReference type="Pfam" id="PF00561"/>
    </source>
</evidence>
<dbReference type="Pfam" id="PF00561">
    <property type="entry name" value="Abhydrolase_1"/>
    <property type="match status" value="1"/>
</dbReference>